<dbReference type="Pfam" id="PF02224">
    <property type="entry name" value="Cytidylate_kin"/>
    <property type="match status" value="1"/>
</dbReference>
<dbReference type="GO" id="GO:0036431">
    <property type="term" value="F:dCMP kinase activity"/>
    <property type="evidence" value="ECO:0007669"/>
    <property type="project" value="InterPro"/>
</dbReference>
<evidence type="ECO:0000256" key="7">
    <source>
        <dbReference type="ARBA" id="ARBA00048478"/>
    </source>
</evidence>
<dbReference type="InterPro" id="IPR011994">
    <property type="entry name" value="Cytidylate_kinase_dom"/>
</dbReference>
<dbReference type="InterPro" id="IPR027417">
    <property type="entry name" value="P-loop_NTPase"/>
</dbReference>
<evidence type="ECO:0000256" key="8">
    <source>
        <dbReference type="HAMAP-Rule" id="MF_00238"/>
    </source>
</evidence>
<dbReference type="STRING" id="313595.P700755_000108"/>
<dbReference type="GO" id="GO:0036430">
    <property type="term" value="F:CMP kinase activity"/>
    <property type="evidence" value="ECO:0007669"/>
    <property type="project" value="RHEA"/>
</dbReference>
<proteinExistence type="inferred from homology"/>
<evidence type="ECO:0000259" key="9">
    <source>
        <dbReference type="Pfam" id="PF02224"/>
    </source>
</evidence>
<reference evidence="10" key="1">
    <citation type="submission" date="2006-03" db="EMBL/GenBank/DDBJ databases">
        <authorList>
            <person name="Bowman J."/>
            <person name="Ferriera S."/>
            <person name="Johnson J."/>
            <person name="Kravitz S."/>
            <person name="Halpern A."/>
            <person name="Remington K."/>
            <person name="Beeson K."/>
            <person name="Tran B."/>
            <person name="Rogers Y.-H."/>
            <person name="Friedman R."/>
            <person name="Venter J.C."/>
        </authorList>
    </citation>
    <scope>NUCLEOTIDE SEQUENCE [LARGE SCALE GENOMIC DNA]</scope>
    <source>
        <strain evidence="10">ATCC 700755</strain>
    </source>
</reference>
<keyword evidence="5 8" id="KW-0067">ATP-binding</keyword>
<evidence type="ECO:0000256" key="5">
    <source>
        <dbReference type="ARBA" id="ARBA00022840"/>
    </source>
</evidence>
<dbReference type="OrthoDB" id="9807434at2"/>
<dbReference type="GO" id="GO:0006220">
    <property type="term" value="P:pyrimidine nucleotide metabolic process"/>
    <property type="evidence" value="ECO:0007669"/>
    <property type="project" value="UniProtKB-UniRule"/>
</dbReference>
<evidence type="ECO:0000256" key="1">
    <source>
        <dbReference type="ARBA" id="ARBA00009427"/>
    </source>
</evidence>
<dbReference type="GO" id="GO:0005524">
    <property type="term" value="F:ATP binding"/>
    <property type="evidence" value="ECO:0007669"/>
    <property type="project" value="UniProtKB-UniRule"/>
</dbReference>
<evidence type="ECO:0000256" key="6">
    <source>
        <dbReference type="ARBA" id="ARBA00047615"/>
    </source>
</evidence>
<dbReference type="EC" id="2.7.4.25" evidence="8"/>
<name>K4IDI6_PSYTT</name>
<keyword evidence="8" id="KW-0963">Cytoplasm</keyword>
<evidence type="ECO:0000313" key="11">
    <source>
        <dbReference type="Proteomes" id="UP000008514"/>
    </source>
</evidence>
<comment type="subcellular location">
    <subcellularLocation>
        <location evidence="8">Cytoplasm</location>
    </subcellularLocation>
</comment>
<dbReference type="AlphaFoldDB" id="K4IDI6"/>
<evidence type="ECO:0000256" key="4">
    <source>
        <dbReference type="ARBA" id="ARBA00022777"/>
    </source>
</evidence>
<dbReference type="InterPro" id="IPR003136">
    <property type="entry name" value="Cytidylate_kin"/>
</dbReference>
<feature type="binding site" evidence="8">
    <location>
        <begin position="10"/>
        <end position="18"/>
    </location>
    <ligand>
        <name>ATP</name>
        <dbReference type="ChEBI" id="CHEBI:30616"/>
    </ligand>
</feature>
<dbReference type="RefSeq" id="WP_015022796.1">
    <property type="nucleotide sequence ID" value="NC_018721.1"/>
</dbReference>
<dbReference type="Proteomes" id="UP000008514">
    <property type="component" value="Chromosome"/>
</dbReference>
<keyword evidence="2 8" id="KW-0808">Transferase</keyword>
<dbReference type="SUPFAM" id="SSF52540">
    <property type="entry name" value="P-loop containing nucleoside triphosphate hydrolases"/>
    <property type="match status" value="1"/>
</dbReference>
<comment type="similarity">
    <text evidence="1 8">Belongs to the cytidylate kinase family. Type 1 subfamily.</text>
</comment>
<dbReference type="EMBL" id="CP003879">
    <property type="protein sequence ID" value="AFU67176.1"/>
    <property type="molecule type" value="Genomic_DNA"/>
</dbReference>
<protein>
    <recommendedName>
        <fullName evidence="8">Cytidylate kinase</fullName>
        <shortName evidence="8">CK</shortName>
        <ecNumber evidence="8">2.7.4.25</ecNumber>
    </recommendedName>
    <alternativeName>
        <fullName evidence="8">Cytidine monophosphate kinase</fullName>
        <shortName evidence="8">CMP kinase</shortName>
    </alternativeName>
</protein>
<comment type="catalytic activity">
    <reaction evidence="7 8">
        <text>CMP + ATP = CDP + ADP</text>
        <dbReference type="Rhea" id="RHEA:11600"/>
        <dbReference type="ChEBI" id="CHEBI:30616"/>
        <dbReference type="ChEBI" id="CHEBI:58069"/>
        <dbReference type="ChEBI" id="CHEBI:60377"/>
        <dbReference type="ChEBI" id="CHEBI:456216"/>
        <dbReference type="EC" id="2.7.4.25"/>
    </reaction>
</comment>
<dbReference type="KEGG" id="ptq:P700755_000108"/>
<keyword evidence="4 8" id="KW-0418">Kinase</keyword>
<evidence type="ECO:0000313" key="10">
    <source>
        <dbReference type="EMBL" id="AFU67176.1"/>
    </source>
</evidence>
<dbReference type="GO" id="GO:0005737">
    <property type="term" value="C:cytoplasm"/>
    <property type="evidence" value="ECO:0007669"/>
    <property type="project" value="UniProtKB-SubCell"/>
</dbReference>
<evidence type="ECO:0000256" key="3">
    <source>
        <dbReference type="ARBA" id="ARBA00022741"/>
    </source>
</evidence>
<reference evidence="10" key="2">
    <citation type="submission" date="2012-09" db="EMBL/GenBank/DDBJ databases">
        <title>The complete sequence of Psychroflexus torquis an extreme psychrophile from sea-ice that is stimulated by light.</title>
        <authorList>
            <person name="Feng S."/>
            <person name="Powell S.M."/>
            <person name="Bowman J.P."/>
        </authorList>
    </citation>
    <scope>NUCLEOTIDE SEQUENCE [LARGE SCALE GENOMIC DNA]</scope>
    <source>
        <strain evidence="10">ATCC 700755</strain>
    </source>
</reference>
<dbReference type="CDD" id="cd02020">
    <property type="entry name" value="CMPK"/>
    <property type="match status" value="1"/>
</dbReference>
<dbReference type="HAMAP" id="MF_00238">
    <property type="entry name" value="Cytidyl_kinase_type1"/>
    <property type="match status" value="1"/>
</dbReference>
<keyword evidence="3 8" id="KW-0547">Nucleotide-binding</keyword>
<dbReference type="Gene3D" id="3.40.50.300">
    <property type="entry name" value="P-loop containing nucleotide triphosphate hydrolases"/>
    <property type="match status" value="1"/>
</dbReference>
<accession>K4IDI6</accession>
<comment type="catalytic activity">
    <reaction evidence="6 8">
        <text>dCMP + ATP = dCDP + ADP</text>
        <dbReference type="Rhea" id="RHEA:25094"/>
        <dbReference type="ChEBI" id="CHEBI:30616"/>
        <dbReference type="ChEBI" id="CHEBI:57566"/>
        <dbReference type="ChEBI" id="CHEBI:58593"/>
        <dbReference type="ChEBI" id="CHEBI:456216"/>
        <dbReference type="EC" id="2.7.4.25"/>
    </reaction>
</comment>
<dbReference type="eggNOG" id="COG0283">
    <property type="taxonomic scope" value="Bacteria"/>
</dbReference>
<sequence>MKPIVIAIDGHSSTGKSTVAKQLAKALEYKYVDTGAMYRAVTLYSMRHNWIEEGSADIAHIINSLPSIDINFEYNPEEGTNDVILNGENVEREIRAMKVSEHVSSVAKIDEVRKKLVQIQKELGDQKGIVMDGRDIGSVVFPEAELKIFMTASAGIRAKRRYSELKDKGEDILFEEVLENVEHRDEIDSNRKNSPLIQSEDAIKIDNSNLSQKEQFDKIIILAKQKINQINSSSK</sequence>
<dbReference type="NCBIfam" id="TIGR00017">
    <property type="entry name" value="cmk"/>
    <property type="match status" value="1"/>
</dbReference>
<feature type="domain" description="Cytidylate kinase" evidence="9">
    <location>
        <begin position="6"/>
        <end position="224"/>
    </location>
</feature>
<evidence type="ECO:0000256" key="2">
    <source>
        <dbReference type="ARBA" id="ARBA00022679"/>
    </source>
</evidence>
<gene>
    <name evidence="8" type="primary">cmk</name>
    <name evidence="10" type="ordered locus">P700755_000108</name>
</gene>
<organism evidence="10 11">
    <name type="scientific">Psychroflexus torquis (strain ATCC 700755 / CIP 106069 / ACAM 623)</name>
    <dbReference type="NCBI Taxonomy" id="313595"/>
    <lineage>
        <taxon>Bacteria</taxon>
        <taxon>Pseudomonadati</taxon>
        <taxon>Bacteroidota</taxon>
        <taxon>Flavobacteriia</taxon>
        <taxon>Flavobacteriales</taxon>
        <taxon>Flavobacteriaceae</taxon>
        <taxon>Psychroflexus</taxon>
    </lineage>
</organism>
<keyword evidence="11" id="KW-1185">Reference proteome</keyword>
<dbReference type="HOGENOM" id="CLU_079959_0_2_10"/>